<evidence type="ECO:0000313" key="1">
    <source>
        <dbReference type="EMBL" id="WAX58812.1"/>
    </source>
</evidence>
<proteinExistence type="predicted"/>
<sequence length="73" mass="8011">MSTLMWEVRAADGRCDELVAYVRAHADPGAQVYRSADGEPRVVVIDPTGSGVPDVPEELIARPAHQWRFVPVP</sequence>
<protein>
    <submittedName>
        <fullName evidence="1">Uncharacterized protein</fullName>
    </submittedName>
</protein>
<name>A0ABY7K1W8_9ACTN</name>
<organism evidence="1 2">
    <name type="scientific">Jatrophihabitans cynanchi</name>
    <dbReference type="NCBI Taxonomy" id="2944128"/>
    <lineage>
        <taxon>Bacteria</taxon>
        <taxon>Bacillati</taxon>
        <taxon>Actinomycetota</taxon>
        <taxon>Actinomycetes</taxon>
        <taxon>Jatrophihabitantales</taxon>
        <taxon>Jatrophihabitantaceae</taxon>
        <taxon>Jatrophihabitans</taxon>
    </lineage>
</organism>
<dbReference type="Proteomes" id="UP001164693">
    <property type="component" value="Chromosome"/>
</dbReference>
<reference evidence="1" key="1">
    <citation type="submission" date="2022-05" db="EMBL/GenBank/DDBJ databases">
        <title>Jatrophihabitans sp. SB3-54 whole genome sequence.</title>
        <authorList>
            <person name="Suh M.K."/>
            <person name="Eom M.K."/>
            <person name="Kim J.S."/>
            <person name="Kim H.S."/>
            <person name="Do H.E."/>
            <person name="Shin Y.K."/>
            <person name="Lee J.-S."/>
        </authorList>
    </citation>
    <scope>NUCLEOTIDE SEQUENCE</scope>
    <source>
        <strain evidence="1">SB3-54</strain>
    </source>
</reference>
<dbReference type="RefSeq" id="WP_269445355.1">
    <property type="nucleotide sequence ID" value="NZ_CP097463.1"/>
</dbReference>
<dbReference type="EMBL" id="CP097463">
    <property type="protein sequence ID" value="WAX58812.1"/>
    <property type="molecule type" value="Genomic_DNA"/>
</dbReference>
<keyword evidence="2" id="KW-1185">Reference proteome</keyword>
<evidence type="ECO:0000313" key="2">
    <source>
        <dbReference type="Proteomes" id="UP001164693"/>
    </source>
</evidence>
<gene>
    <name evidence="1" type="ORF">M6B22_08610</name>
</gene>
<accession>A0ABY7K1W8</accession>